<accession>A0A0K2VKY2</accession>
<proteinExistence type="predicted"/>
<protein>
    <submittedName>
        <fullName evidence="1">Uncharacterized protein</fullName>
    </submittedName>
</protein>
<reference evidence="1" key="1">
    <citation type="submission" date="2014-05" db="EMBL/GenBank/DDBJ databases">
        <authorList>
            <person name="Chronopoulou M."/>
        </authorList>
    </citation>
    <scope>NUCLEOTIDE SEQUENCE</scope>
    <source>
        <tissue evidence="1">Whole organism</tissue>
    </source>
</reference>
<sequence>SLILLIAHFFRSTFFYRCLKENGLHQLGLSIPSSLRGGSRPLEPSFLQNSPSESGFRNPITRPFLCKPK</sequence>
<name>A0A0K2VKY2_LEPSM</name>
<feature type="non-terminal residue" evidence="1">
    <location>
        <position position="1"/>
    </location>
</feature>
<evidence type="ECO:0000313" key="1">
    <source>
        <dbReference type="EMBL" id="CDW51133.1"/>
    </source>
</evidence>
<organism evidence="1">
    <name type="scientific">Lepeophtheirus salmonis</name>
    <name type="common">Salmon louse</name>
    <name type="synonym">Caligus salmonis</name>
    <dbReference type="NCBI Taxonomy" id="72036"/>
    <lineage>
        <taxon>Eukaryota</taxon>
        <taxon>Metazoa</taxon>
        <taxon>Ecdysozoa</taxon>
        <taxon>Arthropoda</taxon>
        <taxon>Crustacea</taxon>
        <taxon>Multicrustacea</taxon>
        <taxon>Hexanauplia</taxon>
        <taxon>Copepoda</taxon>
        <taxon>Siphonostomatoida</taxon>
        <taxon>Caligidae</taxon>
        <taxon>Lepeophtheirus</taxon>
    </lineage>
</organism>
<dbReference type="EMBL" id="HACA01033771">
    <property type="protein sequence ID" value="CDW51133.1"/>
    <property type="molecule type" value="Transcribed_RNA"/>
</dbReference>
<dbReference type="AlphaFoldDB" id="A0A0K2VKY2"/>